<keyword evidence="7" id="KW-1185">Reference proteome</keyword>
<dbReference type="InterPro" id="IPR003722">
    <property type="entry name" value="Cbl_synth_CobH/CbiC"/>
</dbReference>
<protein>
    <submittedName>
        <fullName evidence="6">Precorrin-8X/cobalt-precorrin-8 methylmutase</fullName>
        <ecNumber evidence="6">5.4.99.60</ecNumber>
        <ecNumber evidence="6">5.4.99.61</ecNumber>
    </submittedName>
</protein>
<gene>
    <name evidence="6" type="ORF">HNR75_000575</name>
</gene>
<evidence type="ECO:0000313" key="7">
    <source>
        <dbReference type="Proteomes" id="UP000585721"/>
    </source>
</evidence>
<dbReference type="RefSeq" id="WP_188025513.1">
    <property type="nucleotide sequence ID" value="NZ_JACHGR010000002.1"/>
</dbReference>
<dbReference type="UniPathway" id="UPA00148"/>
<sequence>MNYITQPQQIEQHSFEIIADIIAAEYPGYEFANALQEKIIKRAIHTTADFDWLEILTFSGDALDAIIAALQQGCTIFTDTTMALSGINKTQLKAMGCDIQCYVAHPSVAEVAKAQGITRSMAAVDLAMQTDGPKLFVFGNAPTALFRLLELSQQHPAQRYPVVGVPVGFVGAAESKQALIESDLPYIAAKGRKGGSNVAAAIINAILYHLRETL</sequence>
<evidence type="ECO:0000259" key="5">
    <source>
        <dbReference type="Pfam" id="PF02570"/>
    </source>
</evidence>
<dbReference type="GO" id="GO:0043778">
    <property type="term" value="F:cobalt-precorrin-8 methylmutase activity"/>
    <property type="evidence" value="ECO:0007669"/>
    <property type="project" value="UniProtKB-EC"/>
</dbReference>
<reference evidence="6 7" key="1">
    <citation type="submission" date="2020-08" db="EMBL/GenBank/DDBJ databases">
        <title>Genomic Encyclopedia of Type Strains, Phase IV (KMG-IV): sequencing the most valuable type-strain genomes for metagenomic binning, comparative biology and taxonomic classification.</title>
        <authorList>
            <person name="Goeker M."/>
        </authorList>
    </citation>
    <scope>NUCLEOTIDE SEQUENCE [LARGE SCALE GENOMIC DNA]</scope>
    <source>
        <strain evidence="6 7">DSM 22975</strain>
    </source>
</reference>
<dbReference type="GO" id="GO:0016993">
    <property type="term" value="F:precorrin-8X methylmutase activity"/>
    <property type="evidence" value="ECO:0007669"/>
    <property type="project" value="UniProtKB-EC"/>
</dbReference>
<dbReference type="SUPFAM" id="SSF63965">
    <property type="entry name" value="Precorrin-8X methylmutase CbiC/CobH"/>
    <property type="match status" value="1"/>
</dbReference>
<dbReference type="GO" id="GO:0009236">
    <property type="term" value="P:cobalamin biosynthetic process"/>
    <property type="evidence" value="ECO:0007669"/>
    <property type="project" value="UniProtKB-UniPathway"/>
</dbReference>
<dbReference type="Pfam" id="PF02570">
    <property type="entry name" value="CbiC"/>
    <property type="match status" value="1"/>
</dbReference>
<accession>A0A841GMH5</accession>
<proteinExistence type="inferred from homology"/>
<keyword evidence="3" id="KW-0169">Cobalamin biosynthesis</keyword>
<comment type="similarity">
    <text evidence="2">Belongs to the CobH/CbiC family.</text>
</comment>
<organism evidence="6 7">
    <name type="scientific">Tolumonas osonensis</name>
    <dbReference type="NCBI Taxonomy" id="675874"/>
    <lineage>
        <taxon>Bacteria</taxon>
        <taxon>Pseudomonadati</taxon>
        <taxon>Pseudomonadota</taxon>
        <taxon>Gammaproteobacteria</taxon>
        <taxon>Aeromonadales</taxon>
        <taxon>Aeromonadaceae</taxon>
        <taxon>Tolumonas</taxon>
    </lineage>
</organism>
<evidence type="ECO:0000256" key="1">
    <source>
        <dbReference type="ARBA" id="ARBA00004953"/>
    </source>
</evidence>
<dbReference type="InterPro" id="IPR036588">
    <property type="entry name" value="CobH/CbiC_sf"/>
</dbReference>
<dbReference type="EC" id="5.4.99.60" evidence="6"/>
<dbReference type="EC" id="5.4.99.61" evidence="6"/>
<name>A0A841GMH5_9GAMM</name>
<dbReference type="Gene3D" id="3.40.50.10230">
    <property type="entry name" value="Cobalamin biosynthesis CobH/CbiC, precorrin-8X methylmutase"/>
    <property type="match status" value="1"/>
</dbReference>
<dbReference type="NCBIfam" id="NF006137">
    <property type="entry name" value="PRK08286.1"/>
    <property type="match status" value="1"/>
</dbReference>
<comment type="pathway">
    <text evidence="1">Cofactor biosynthesis; adenosylcobalamin biosynthesis.</text>
</comment>
<evidence type="ECO:0000313" key="6">
    <source>
        <dbReference type="EMBL" id="MBB6054703.1"/>
    </source>
</evidence>
<evidence type="ECO:0000256" key="2">
    <source>
        <dbReference type="ARBA" id="ARBA00009774"/>
    </source>
</evidence>
<dbReference type="EMBL" id="JACHGR010000002">
    <property type="protein sequence ID" value="MBB6054703.1"/>
    <property type="molecule type" value="Genomic_DNA"/>
</dbReference>
<dbReference type="Proteomes" id="UP000585721">
    <property type="component" value="Unassembled WGS sequence"/>
</dbReference>
<evidence type="ECO:0000256" key="3">
    <source>
        <dbReference type="ARBA" id="ARBA00022573"/>
    </source>
</evidence>
<evidence type="ECO:0000256" key="4">
    <source>
        <dbReference type="ARBA" id="ARBA00023235"/>
    </source>
</evidence>
<dbReference type="PANTHER" id="PTHR43588:SF1">
    <property type="entry name" value="COBALT-PRECORRIN-8 METHYLMUTASE"/>
    <property type="match status" value="1"/>
</dbReference>
<keyword evidence="4 6" id="KW-0413">Isomerase</keyword>
<dbReference type="AlphaFoldDB" id="A0A841GMH5"/>
<dbReference type="PANTHER" id="PTHR43588">
    <property type="entry name" value="COBALT-PRECORRIN-8 METHYLMUTASE"/>
    <property type="match status" value="1"/>
</dbReference>
<feature type="domain" description="Cobalamin biosynthesis precorrin-8X methylmutase CobH/CbiC" evidence="5">
    <location>
        <begin position="9"/>
        <end position="208"/>
    </location>
</feature>
<comment type="caution">
    <text evidence="6">The sequence shown here is derived from an EMBL/GenBank/DDBJ whole genome shotgun (WGS) entry which is preliminary data.</text>
</comment>